<feature type="coiled-coil region" evidence="1">
    <location>
        <begin position="353"/>
        <end position="505"/>
    </location>
</feature>
<keyword evidence="1" id="KW-0175">Coiled coil</keyword>
<evidence type="ECO:0000256" key="2">
    <source>
        <dbReference type="SAM" id="Phobius"/>
    </source>
</evidence>
<evidence type="ECO:0000313" key="4">
    <source>
        <dbReference type="Proteomes" id="UP000029980"/>
    </source>
</evidence>
<keyword evidence="2" id="KW-0472">Membrane</keyword>
<evidence type="ECO:0000256" key="1">
    <source>
        <dbReference type="SAM" id="Coils"/>
    </source>
</evidence>
<proteinExistence type="predicted"/>
<dbReference type="GeneID" id="25153408"/>
<organism evidence="3 4">
    <name type="scientific">Thermococcus eurythermalis</name>
    <dbReference type="NCBI Taxonomy" id="1505907"/>
    <lineage>
        <taxon>Archaea</taxon>
        <taxon>Methanobacteriati</taxon>
        <taxon>Methanobacteriota</taxon>
        <taxon>Thermococci</taxon>
        <taxon>Thermococcales</taxon>
        <taxon>Thermococcaceae</taxon>
        <taxon>Thermococcus</taxon>
    </lineage>
</organism>
<keyword evidence="4" id="KW-1185">Reference proteome</keyword>
<keyword evidence="2" id="KW-0812">Transmembrane</keyword>
<feature type="transmembrane region" description="Helical" evidence="2">
    <location>
        <begin position="48"/>
        <end position="65"/>
    </location>
</feature>
<dbReference type="EMBL" id="CP008887">
    <property type="protein sequence ID" value="AIU70305.1"/>
    <property type="molecule type" value="Genomic_DNA"/>
</dbReference>
<feature type="transmembrane region" description="Helical" evidence="2">
    <location>
        <begin position="71"/>
        <end position="91"/>
    </location>
</feature>
<gene>
    <name evidence="3" type="ORF">TEU_08165</name>
</gene>
<dbReference type="AlphaFoldDB" id="A0A097QV02"/>
<name>A0A097QV02_9EURY</name>
<dbReference type="OrthoDB" id="381884at2157"/>
<dbReference type="RefSeq" id="WP_050003278.1">
    <property type="nucleotide sequence ID" value="NZ_CP008887.1"/>
</dbReference>
<dbReference type="HOGENOM" id="CLU_393640_0_0_2"/>
<sequence length="700" mass="79941">MGEELHHLTLKSSVFIDDFPLDEEEEKALLTVEAYRISAESSLKKKKLATLAGITTAGVGLIALLQTANPMLGVGLVGAGIGTAVLAQLTIRPHPIKLFSKVHIPTLLVPYKGDSLAIVPPYFSEKNVPGVITQALTFYDANIQTAFEISRQLPTTHESLDAEIDFQNKLNEIKNSLTPKSALNFNVVAVSSNVMEPLLVAFGPVFVNDRPSRSLPFETEQIKEGISVVKTLENLDTRAETEIGILDDIERSVNRSTSLFVSGLQAMLEGIEKYFSEIRKLLKKNLLGGVNINAKPTKEELEKYGYAYVNHKYHIRLHSKYPTTSLIAIFQRHIDATEEKLRSKISEYVLEMNREIRTAREETQRRIERTERDYKRKIMRKEDQIKKLNHEIEKQKQMLISINNQIQALSAQIKNYQSEAEEYESRAQWAETASERRSYLSRANQIRKQADRLHNNVLKLYERGMKIKAEYEANIERLEELKMEKEELENEMETEIRRLKLEGDQKVREIQEYYTKQIQRVREDLDRFINIRDEHLSIIDAFYETVIESELNYQKAPIENRLKALQDAYSSVLDAINALRNRHTAFLNTIRGLALNLQVNKPTVVYIPVWAIVSEKGEEKLIPPSIVNRGKRNELLSPHPALDPAFKDIVTALRLDILIEAEGDNPTKAIREGLKNLDKLVERGLLTEKDVAKIRKVLGG</sequence>
<evidence type="ECO:0000313" key="3">
    <source>
        <dbReference type="EMBL" id="AIU70305.1"/>
    </source>
</evidence>
<protein>
    <submittedName>
        <fullName evidence="3">Uncharacterized protein</fullName>
    </submittedName>
</protein>
<dbReference type="KEGG" id="teu:TEU_08165"/>
<dbReference type="Proteomes" id="UP000029980">
    <property type="component" value="Chromosome"/>
</dbReference>
<keyword evidence="2" id="KW-1133">Transmembrane helix</keyword>
<reference evidence="3 4" key="1">
    <citation type="journal article" date="2015" name="Int. J. Syst. Evol. Microbiol.">
        <title>Thermococcus eurythermalis sp. nov., a conditional piezophilic hyperthermophilic archaeon with a wide temperature range isolated from an oil-immersed chimney in the Guaymas Basin.</title>
        <authorList>
            <person name="Zhao W."/>
            <person name="Zeng X."/>
            <person name="Xiao X."/>
        </authorList>
    </citation>
    <scope>NUCLEOTIDE SEQUENCE [LARGE SCALE GENOMIC DNA]</scope>
    <source>
        <strain evidence="3 4">A501</strain>
    </source>
</reference>
<accession>A0A097QV02</accession>